<reference evidence="5 6" key="1">
    <citation type="submission" date="2017-09" db="EMBL/GenBank/DDBJ databases">
        <title>Depth-based differentiation of microbial function through sediment-hosted aquifers and enrichment of novel symbionts in the deep terrestrial subsurface.</title>
        <authorList>
            <person name="Probst A.J."/>
            <person name="Ladd B."/>
            <person name="Jarett J.K."/>
            <person name="Geller-Mcgrath D.E."/>
            <person name="Sieber C.M."/>
            <person name="Emerson J.B."/>
            <person name="Anantharaman K."/>
            <person name="Thomas B.C."/>
            <person name="Malmstrom R."/>
            <person name="Stieglmeier M."/>
            <person name="Klingl A."/>
            <person name="Woyke T."/>
            <person name="Ryan C.M."/>
            <person name="Banfield J.F."/>
        </authorList>
    </citation>
    <scope>NUCLEOTIDE SEQUENCE [LARGE SCALE GENOMIC DNA]</scope>
    <source>
        <strain evidence="5">CG_4_10_14_0_8_um_filter_42_10</strain>
    </source>
</reference>
<keyword evidence="2" id="KW-0547">Nucleotide-binding</keyword>
<comment type="similarity">
    <text evidence="1">Belongs to the PEP-utilizing enzyme family.</text>
</comment>
<dbReference type="EMBL" id="PFMD01000027">
    <property type="protein sequence ID" value="PIY96843.1"/>
    <property type="molecule type" value="Genomic_DNA"/>
</dbReference>
<dbReference type="Proteomes" id="UP000230779">
    <property type="component" value="Unassembled WGS sequence"/>
</dbReference>
<evidence type="ECO:0000313" key="5">
    <source>
        <dbReference type="EMBL" id="PIY96843.1"/>
    </source>
</evidence>
<evidence type="ECO:0000256" key="2">
    <source>
        <dbReference type="ARBA" id="ARBA00022741"/>
    </source>
</evidence>
<dbReference type="InterPro" id="IPR018274">
    <property type="entry name" value="PEP_util_AS"/>
</dbReference>
<protein>
    <recommendedName>
        <fullName evidence="4">PEP-utilising enzyme mobile domain-containing protein</fullName>
    </recommendedName>
</protein>
<organism evidence="5 6">
    <name type="scientific">Candidatus Kerfeldbacteria bacterium CG_4_10_14_0_8_um_filter_42_10</name>
    <dbReference type="NCBI Taxonomy" id="2014248"/>
    <lineage>
        <taxon>Bacteria</taxon>
        <taxon>Candidatus Kerfeldiibacteriota</taxon>
    </lineage>
</organism>
<evidence type="ECO:0000256" key="1">
    <source>
        <dbReference type="ARBA" id="ARBA00007837"/>
    </source>
</evidence>
<evidence type="ECO:0000259" key="4">
    <source>
        <dbReference type="Pfam" id="PF00391"/>
    </source>
</evidence>
<proteinExistence type="inferred from homology"/>
<dbReference type="PROSITE" id="PS00370">
    <property type="entry name" value="PEP_ENZYMES_PHOS_SITE"/>
    <property type="match status" value="1"/>
</dbReference>
<name>A0A2M7RJ99_9BACT</name>
<gene>
    <name evidence="5" type="ORF">COY66_02840</name>
</gene>
<feature type="domain" description="PEP-utilising enzyme mobile" evidence="4">
    <location>
        <begin position="179"/>
        <end position="249"/>
    </location>
</feature>
<evidence type="ECO:0000313" key="6">
    <source>
        <dbReference type="Proteomes" id="UP000230779"/>
    </source>
</evidence>
<dbReference type="GO" id="GO:0008986">
    <property type="term" value="F:pyruvate, water dikinase activity"/>
    <property type="evidence" value="ECO:0007669"/>
    <property type="project" value="InterPro"/>
</dbReference>
<comment type="caution">
    <text evidence="5">The sequence shown here is derived from an EMBL/GenBank/DDBJ whole genome shotgun (WGS) entry which is preliminary data.</text>
</comment>
<dbReference type="InterPro" id="IPR008279">
    <property type="entry name" value="PEP-util_enz_mobile_dom"/>
</dbReference>
<dbReference type="InterPro" id="IPR006319">
    <property type="entry name" value="PEP_synth"/>
</dbReference>
<dbReference type="GO" id="GO:0005524">
    <property type="term" value="F:ATP binding"/>
    <property type="evidence" value="ECO:0007669"/>
    <property type="project" value="UniProtKB-KW"/>
</dbReference>
<keyword evidence="3" id="KW-0067">ATP-binding</keyword>
<dbReference type="Gene3D" id="3.50.30.10">
    <property type="entry name" value="Phosphohistidine domain"/>
    <property type="match status" value="1"/>
</dbReference>
<evidence type="ECO:0000256" key="3">
    <source>
        <dbReference type="ARBA" id="ARBA00022840"/>
    </source>
</evidence>
<dbReference type="InterPro" id="IPR036637">
    <property type="entry name" value="Phosphohistidine_dom_sf"/>
</dbReference>
<dbReference type="PANTHER" id="PTHR43030:SF1">
    <property type="entry name" value="PHOSPHOENOLPYRUVATE SYNTHASE"/>
    <property type="match status" value="1"/>
</dbReference>
<accession>A0A2M7RJ99</accession>
<dbReference type="AlphaFoldDB" id="A0A2M7RJ99"/>
<dbReference type="Pfam" id="PF00391">
    <property type="entry name" value="PEP-utilizers"/>
    <property type="match status" value="1"/>
</dbReference>
<dbReference type="PANTHER" id="PTHR43030">
    <property type="entry name" value="PHOSPHOENOLPYRUVATE SYNTHASE"/>
    <property type="match status" value="1"/>
</dbReference>
<sequence>MAIDQQKPSQQINKIYREKQSARKNQTQLIRALKIDSKHQKLLAVTKGFIYSKDYRKMSLVQSYYEVEPLIKEIAKRVNLKLNEVRSCLLSEIEKLLMGELARPKDLTKRIKECIYIVVDRKLPGKVLVDQSKEAVKKLLLKKEDLTEVNYFHGQTACLGKATGTVKIINTIKDLPKMKSGDILVSQMTNPNLVPAMKKAAAIVTDLGGVTCHAAIISRELKIPCVIGTKIATKVLKDGDRVEVDANRGEVRKI</sequence>
<dbReference type="SUPFAM" id="SSF52009">
    <property type="entry name" value="Phosphohistidine domain"/>
    <property type="match status" value="1"/>
</dbReference>